<keyword evidence="7 9" id="KW-0143">Chaperone</keyword>
<dbReference type="Gene3D" id="3.40.50.300">
    <property type="entry name" value="P-loop containing nucleotide triphosphate hydrolases"/>
    <property type="match status" value="7"/>
</dbReference>
<dbReference type="InterPro" id="IPR027417">
    <property type="entry name" value="P-loop_NTPase"/>
</dbReference>
<dbReference type="InterPro" id="IPR040848">
    <property type="entry name" value="AAA_lid_7"/>
</dbReference>
<dbReference type="InterPro" id="IPR012099">
    <property type="entry name" value="Midasin"/>
</dbReference>
<evidence type="ECO:0000256" key="5">
    <source>
        <dbReference type="ARBA" id="ARBA00022741"/>
    </source>
</evidence>
<feature type="compositionally biased region" description="Basic and acidic residues" evidence="11">
    <location>
        <begin position="4184"/>
        <end position="4213"/>
    </location>
</feature>
<dbReference type="PROSITE" id="PS50234">
    <property type="entry name" value="VWFA"/>
    <property type="match status" value="1"/>
</dbReference>
<keyword evidence="5 9" id="KW-0547">Nucleotide-binding</keyword>
<feature type="compositionally biased region" description="Acidic residues" evidence="11">
    <location>
        <begin position="4529"/>
        <end position="4541"/>
    </location>
</feature>
<keyword evidence="14" id="KW-1185">Reference proteome</keyword>
<dbReference type="InterPro" id="IPR048617">
    <property type="entry name" value="MDN1_AAA_lid_4"/>
</dbReference>
<gene>
    <name evidence="13" type="ORF">IWX46DRAFT_648661</name>
</gene>
<evidence type="ECO:0000256" key="10">
    <source>
        <dbReference type="SAM" id="Coils"/>
    </source>
</evidence>
<comment type="subcellular location">
    <subcellularLocation>
        <location evidence="1">Nucleus</location>
        <location evidence="1">Nucleolus</location>
    </subcellularLocation>
    <subcellularLocation>
        <location evidence="2">Nucleus</location>
        <location evidence="2">Nucleoplasm</location>
    </subcellularLocation>
</comment>
<feature type="compositionally biased region" description="Basic and acidic residues" evidence="11">
    <location>
        <begin position="4437"/>
        <end position="4447"/>
    </location>
</feature>
<feature type="region of interest" description="Disordered" evidence="11">
    <location>
        <begin position="4058"/>
        <end position="4591"/>
    </location>
</feature>
<evidence type="ECO:0000256" key="11">
    <source>
        <dbReference type="SAM" id="MobiDB-lite"/>
    </source>
</evidence>
<accession>A0ABR1MFJ1</accession>
<evidence type="ECO:0000313" key="14">
    <source>
        <dbReference type="Proteomes" id="UP001365128"/>
    </source>
</evidence>
<dbReference type="CDD" id="cd00009">
    <property type="entry name" value="AAA"/>
    <property type="match status" value="4"/>
</dbReference>
<feature type="compositionally biased region" description="Basic and acidic residues" evidence="11">
    <location>
        <begin position="4331"/>
        <end position="4341"/>
    </location>
</feature>
<dbReference type="EMBL" id="JBBPDW010000011">
    <property type="protein sequence ID" value="KAK7548099.1"/>
    <property type="molecule type" value="Genomic_DNA"/>
</dbReference>
<evidence type="ECO:0000256" key="9">
    <source>
        <dbReference type="PIRNR" id="PIRNR010340"/>
    </source>
</evidence>
<dbReference type="SMART" id="SM00382">
    <property type="entry name" value="AAA"/>
    <property type="match status" value="6"/>
</dbReference>
<dbReference type="SUPFAM" id="SSF53300">
    <property type="entry name" value="vWA-like"/>
    <property type="match status" value="1"/>
</dbReference>
<dbReference type="InterPro" id="IPR036465">
    <property type="entry name" value="vWFA_dom_sf"/>
</dbReference>
<feature type="compositionally biased region" description="Acidic residues" evidence="11">
    <location>
        <begin position="4111"/>
        <end position="4128"/>
    </location>
</feature>
<comment type="caution">
    <text evidence="13">The sequence shown here is derived from an EMBL/GenBank/DDBJ whole genome shotgun (WGS) entry which is preliminary data.</text>
</comment>
<reference evidence="13 14" key="1">
    <citation type="submission" date="2024-04" db="EMBL/GenBank/DDBJ databases">
        <title>Phyllosticta paracitricarpa is synonymous to the EU quarantine fungus P. citricarpa based on phylogenomic analyses.</title>
        <authorList>
            <consortium name="Lawrence Berkeley National Laboratory"/>
            <person name="Van Ingen-Buijs V.A."/>
            <person name="Van Westerhoven A.C."/>
            <person name="Haridas S."/>
            <person name="Skiadas P."/>
            <person name="Martin F."/>
            <person name="Groenewald J.Z."/>
            <person name="Crous P.W."/>
            <person name="Seidl M.F."/>
        </authorList>
    </citation>
    <scope>NUCLEOTIDE SEQUENCE [LARGE SCALE GENOMIC DNA]</scope>
    <source>
        <strain evidence="13 14">CBS 122670</strain>
    </source>
</reference>
<feature type="compositionally biased region" description="Basic and acidic residues" evidence="11">
    <location>
        <begin position="4382"/>
        <end position="4396"/>
    </location>
</feature>
<dbReference type="PIRSF" id="PIRSF010340">
    <property type="entry name" value="Midasin"/>
    <property type="match status" value="1"/>
</dbReference>
<feature type="compositionally biased region" description="Acidic residues" evidence="11">
    <location>
        <begin position="4214"/>
        <end position="4246"/>
    </location>
</feature>
<dbReference type="InterPro" id="IPR041190">
    <property type="entry name" value="Midasin_AAA_lid_5"/>
</dbReference>
<feature type="compositionally biased region" description="Basic and acidic residues" evidence="11">
    <location>
        <begin position="4501"/>
        <end position="4520"/>
    </location>
</feature>
<organism evidence="13 14">
    <name type="scientific">Phyllosticta citricarpa</name>
    <dbReference type="NCBI Taxonomy" id="55181"/>
    <lineage>
        <taxon>Eukaryota</taxon>
        <taxon>Fungi</taxon>
        <taxon>Dikarya</taxon>
        <taxon>Ascomycota</taxon>
        <taxon>Pezizomycotina</taxon>
        <taxon>Dothideomycetes</taxon>
        <taxon>Dothideomycetes incertae sedis</taxon>
        <taxon>Botryosphaeriales</taxon>
        <taxon>Phyllostictaceae</taxon>
        <taxon>Phyllosticta</taxon>
    </lineage>
</organism>
<feature type="region of interest" description="Disordered" evidence="11">
    <location>
        <begin position="998"/>
        <end position="1027"/>
    </location>
</feature>
<evidence type="ECO:0000256" key="8">
    <source>
        <dbReference type="ARBA" id="ARBA00023242"/>
    </source>
</evidence>
<dbReference type="Proteomes" id="UP001365128">
    <property type="component" value="Unassembled WGS sequence"/>
</dbReference>
<dbReference type="InterPro" id="IPR003593">
    <property type="entry name" value="AAA+_ATPase"/>
</dbReference>
<feature type="compositionally biased region" description="Polar residues" evidence="11">
    <location>
        <begin position="4450"/>
        <end position="4459"/>
    </location>
</feature>
<dbReference type="InterPro" id="IPR011704">
    <property type="entry name" value="ATPase_dyneun-rel_AAA"/>
</dbReference>
<evidence type="ECO:0000259" key="12">
    <source>
        <dbReference type="PROSITE" id="PS50234"/>
    </source>
</evidence>
<comment type="similarity">
    <text evidence="3 9">Belongs to the midasin family.</text>
</comment>
<sequence length="4924" mass="547420">MMECGWGLSALHARLHDLPEELRYLLRNSSNREFIADLARVSLDPRYTDYLFTLFEPLFVEVRGVWTAQYSPVQVIPAYARILQFAPHLSDHAEAVLCNGAEQIGNALAYGGSDEATLSQLIQLLLGLFRLLVCDTETFAKTIPPLSLQPLLVHPSLPIRYLAVRCLSLCLRAADAAMEDMISKYVGEDAVPGEWEGKSIDCRFLGLWEEKRHKNLSKALKGARGERSNYKPASISRVITGKDLGPHTAEIHGVLLPRSDAASSSVEEGVSLVPTNTTIQNLTSVAQELIRPGPLLMTGLAGSGKTLIVRHLARELNKLDTMVTLHLNEQSDAKLLIGMYTTGSTPGTFSWRPGVLTTAVREGRWVLIEDLDRAPNEVISTLLPLIESGELLIPSRGEVVRAARGFKIIATLRTTLNLRGEEIVPGGSMLGGRFWRRVPLRMLPEEDLGQIIRQGYSRVPDALVPQIMSVYSSLRKSSKDKSIAASKSGIIRPVTSRDLFKWCSRIDARNLDNVFLEAVDCLAGSLEQGAVRDLIVACIARELHIDPQKRDHLLSQRPIAYKPSSDDQISQVTIGRISLRRSQRKKRRNARPFAANEHTRRLLEKIAVAVGHREPLLLVGETGTGKTTAIQHLAGELGRKLEVFNLSQQSESGDLLGGFKPVNTRSLMVPMKDRFDDLFLSTFSQDKNRLFLNQLNEHMSKGRWKIVCKFWQQALKMVEEAARVPKEESPAPTMDIDQPKKKKRKVEKQQKLPASFNRADWDSFANDLKLLESQVANKSNAFAFKFMEGNIVKAVRNGDWVLLDEINLAAPDTLEALADLLTGGSGGKPFILLTETGNVERIEAHPDFRVFAAMNPATDVGKKDLPMGIRSRFTELYVESPDRDLRSLQSVVETYLDQYLHTDRKISTDVANLYLQIQTLNGENKLVDSANQKPHFSLRTLTRTLIYALDTAPLHSLRRALYEGFCMSFLTFLDKASEDLVADAVIKHLKPELRSPLRKPADKDRDYVQIRRDDGRNAQDLRKKGISKSKDDAKFEEWLNNAHKDPQWLRKGNFPTTDEEHYIITNFVWRNLTNLIRAASTRRFPVLIQGPTSSGKTSMIEYLAKRSGNKFVRINNHEHTDLQEYLGTYISGNDGKLQFQEGVLVKALREGHWIVLDELNLAPTDVLEALNRLLDDNRELLIPETQEVVRPHENFMLFATQNPAGLYGGRKTLSRAFRNRFLELHFDDIPVNELKFILERRTQLPRSWCDHIVNAYRELSILRQTNRLFESKSFATLRDLFRWAMRGPETSQQLAEQGYMLLAERVRKPEERLAVKRVIEKVIKQTNIDEDVLYSADRTPEIRTYEENVNCDGVVWTRAMRRLYALVANALRYNEAVLLVGETGCGKTTVCQMLADAFKKQLFIVNAHQNTETGDLIGAQRPIRNRAFLEEQLARDVRAALAETGTGLETSASSLDEMMRMYEKLLKEQPDIFGEEVRRSIHAQRIKLSSLFEWADGSLVTAMKTGNYFLLDEISLADDSVLERLNSVLESSRSLLLAEKGPNDSFVKASPGFQFLATMNPGGDYGKKELSPALRNRFTEIWVPALTDLDDITQIVKSKLAPPAMEYAETIVAFSQWFNEKYNTSAASSISIRDTLAWVSFVNRCGANDPVFGVVQGAAMVFVDTLGANPAALLAISPANLNSERAMCLEKLSELVGSDAKAIYFAPTEISSSDSSLSIGSFSVPRSSLGVSDPSFSMKAPTTKSNAMRVLRALQLSKPILLEGNPGVGKTSLVTAIAKAVGIPLTRINLSEQTDLMDLFGSDVPVEGAQAGTFAWRDAPFLKAMKNGEWVLLDEMNLASQSVLEGLNACLDHRGEVYISELDQTFHQHVGFRVFAAQNPHHQGGGRKGLPASFVNRFTVVYADVFRPEDLFLICKQQFPACQESDIEWLIKFISTLEEEVVNRKFGSLGSPWEFNLRDTLRWLQLLTSSRGLLPAGVSRDFLDTIVTQRFRTDLDRRMAVQLFDKCFSDAGKRNRFFHNIGKDHIQVGLGLLPRNPVLQPLRSSFETRKSKLAVMESMMIAVQLNWPIILVGSPGSGKSSLIRHLAAAVGTELVVSSMNADIDAMDLVGGYEQIDPSRAVMGFLERLSVFSRSSVISQLVSPQPSPELLGLLLSLSRLSSPSRIDEMNFNAIREVLTQLLSANASETSGELLEELNLLENEAKAVDQARFQWVDGLLVQALEQGKWLILDNANLCSSSVLDRLNSLLEPNGYLSINEHSTNDGEAKILLPHPNFRIFMTMDPRHGELSRAMRNRAIEIFMMPSDDEPTPGEKGLYAFQLESSLYRFRHLKLLGHEKPEHASSDTLTSTSVDHLSRHDSVKLVAFHDQISAGLVEVSEEELQTSLQEQMSLFTQLPQEWMSRANELVAAQAKLIGAGDDFQSAQTMNPLNNQALVLYNQCAPASASVSPDSYWLAALFDLCQDLHKMRELLRAVEEASSKIKIKDRTRLGRSIVPSKAAKARDDLAGVGPFLRSAWESLANWTQQVLRNSVNDGAALTSLKTVRQFWHDLYRLTNTAAVDEAVFQVYLAIGQQCLQSFECATRPSEQLRDALQNAFQGLRMESQLRTGLSMEILWKRFKPHTPPTYDGLLGLLKLEALADRFDDAVWKVDVPLAELARVRISLASALELVSARSVPAEELVAGLETAIDELERNVPEGREPIRPFFEHAFEGLCQFADLVDAKAGAQKNDGAMALATLLARRPTRAAFAASNDITEVLNGRLLQYLGGTSEAGPIALRQSYHVHLLECSGAVSEASLLRMGLLQSEMDVLGQALAQQTGNMMLDQTALLDKLHSGLLQEIITSHADLLQDGQSNALPVLRSDLPDNHYFRTALRLLHDSIAYVSSQSVAPWQAWIALAIGSLWLYVPDKPFDPALRPLVERGLFGSKRESLLASLAALQHFETAFSGRADNLRTALVEDDIERMGAEPAVPQIARPPTSELAQLSGEFGNLLRILDGLVRAIESGDAELIRDPTLEINIGQIVKRLNEGYRAYDDITGPAVAFLQCLRVGLVLASLDTRGSHADDTLTYLVAHTPFMSLGAGHVLSKDFEVLQPKSKTADLRWHALNALAVTASIEPDRSTMPIHERTTVHDIFMSFYAQWKEKLAADQEKAAEDTGLYKFKGDQEGEDQATEEELRAMFPDYDEQQGEVVGSGNKESPQELTRRLASAHADIFIHKTQPTDKIRKLMDKAVHAISSGQVTNAGGKEGLHATLPAIFLALHQKSEELLQDTPPSRHYNFYTDANIGEAKKLIDLVHRIQKRFRQLRDAWPEHATLHDVLFLCDELLAFKHGEPVAKFLTKGEKLHAAIHQWQQVASREYSAATLYNDATTLLIGWRQLELATWARLFDIEAERSYEEGKGWFFIAFETVVVAAESLGEAASVEEHAGQLLKTLEMFALSTTAGQYSSRLRLLEQLREHVALRAMDVPALSPVRTALDNFIRYFVRYEQPVRDMVAKGRADLEKKVKEVIKLASWKDRNIDALRQSAKNSHNKLFRLVRKFRVLLNQPVQSVLLQDLPEGPKAIAATHAQSRAAHVDVAPEALSLCENYVPSWTTRPSRFKDVHATVRLMHRMARPRGPHGPAYIDDFLDNLETSMAELQKATPSTLTEENKDDVKHLKSQKRKLFTDTLKALREMGFRSHVGGDILARQDTLATVLARLTSVPATDGASARTAEAYLYRTLNLMQQVRDIAREHSGDLTNADVARSVANFESMLHTTIKQREVLSKTLEEEALLRWTMDQIDALSSHYHEASTTRFDLPTAALAWVPPMLRVGAQIIEAQAKLGKLAVDDVVQGLSSHAQALQDLLQEVSQLPALPKGVSCVAHETMTARIGSALDETRSQIAKWAHDFPMLDYVLQRIVPWLEVTNSVNGGVDEARRAASSIQEVSDKVFAALDAVLGAMQDVEKAHDALPASVELPSWLVTESNALAASCRALHASSIDNSLRAALNALHLLSSDDASLRAAGAMLTALAPIVKEYRVTQHDAIARFSQLHEATCRMNYRLAKSFVVVGTRGFCTPSEAADQQGGQSDKLEGGTGLGEGEGAEDISKDIGEDEDMTELAQDKGEKQDERDIEDEQDAVDMGDDEMEGQMGDKPEKEDEEGDDEKEGEEEDEMEEETGEVDDLGPSTVDEKMWDEGGDEDDKEREAEDTKGSKDKEENAAATEKEGEKKTEGEEAAEQEEEEEEDEPEKGAEEEERVGGPEETEQMDPHTEQGETLDLPEDLNFDEDQKSQGDEDGLEDMDDMGDAMEEDEGPVDEGEEQQAEEGANEEEAPAELDNEPEEAPGIDEENKEEHAVEPEEKKEEEENTEGQLKGADETQNEKTEDDAAAETGVGLDANDDTSNNKDESSGAQREEGAEGDSAENQQAESEEQGARGNSAQQDAVGRDDELQAAEESQPFKKLGDMLEKWYNQQRQIQNASKEERAPQPQEKDTDMADADFEHLPNDDADADAQALGAAEEDQAKALDREMAQDVNDKAELPENLPPEVSEQEANQDDDDVQMQDAEPTQRDVPEEQDQEQSTRQPNAFVGEKREQPDSQDVQDDDLANPLGDQSDAELEQVEHSLSTTSLAEEDYPRSAASARALWQHHEATTRTLSQSLTEQLRLILAPTLATKMRGGHRTGKRLNMKAIIPYIASQYKRDKIWLRRSLPSKRAYQIMLALDDSRSMGDAATSSLAFETLALVSKALSLLEAGSMSVVRFGGDVRVAHPFDAPFAAEAGVDVFRQFGFAQEKTDVRALVERAIALFRDARARASGAQAELWQLALVISDGVCGDHEYVARLVRQAQEERIMIVFVVVDAPGAGPQTSNGAGDNASGGGPGGEAKGSVLDLLDVRFEDGKLIKRRYMDSFPFRWYVVVRDVKELPGVLSTALRQWFAEVVDTAS</sequence>
<dbReference type="Gene3D" id="3.40.50.410">
    <property type="entry name" value="von Willebrand factor, type A domain"/>
    <property type="match status" value="1"/>
</dbReference>
<feature type="compositionally biased region" description="Acidic residues" evidence="11">
    <location>
        <begin position="4274"/>
        <end position="4330"/>
    </location>
</feature>
<dbReference type="Pfam" id="PF21108">
    <property type="entry name" value="MDN1_4th"/>
    <property type="match status" value="1"/>
</dbReference>
<dbReference type="Pfam" id="PF07728">
    <property type="entry name" value="AAA_5"/>
    <property type="match status" value="9"/>
</dbReference>
<dbReference type="Pfam" id="PF17865">
    <property type="entry name" value="AAA_lid_5"/>
    <property type="match status" value="1"/>
</dbReference>
<dbReference type="PANTHER" id="PTHR48103:SF2">
    <property type="entry name" value="MIDASIN"/>
    <property type="match status" value="1"/>
</dbReference>
<evidence type="ECO:0000256" key="1">
    <source>
        <dbReference type="ARBA" id="ARBA00004604"/>
    </source>
</evidence>
<dbReference type="InterPro" id="IPR002035">
    <property type="entry name" value="VWF_A"/>
</dbReference>
<name>A0ABR1MFJ1_9PEZI</name>
<comment type="function">
    <text evidence="9">Nuclear chaperone required for maturation and nuclear export of pre-60S ribosome subunits.</text>
</comment>
<keyword evidence="8 9" id="KW-0539">Nucleus</keyword>
<feature type="region of interest" description="Disordered" evidence="11">
    <location>
        <begin position="722"/>
        <end position="751"/>
    </location>
</feature>
<evidence type="ECO:0000256" key="7">
    <source>
        <dbReference type="ARBA" id="ARBA00023186"/>
    </source>
</evidence>
<keyword evidence="10" id="KW-0175">Coiled coil</keyword>
<feature type="region of interest" description="Disordered" evidence="11">
    <location>
        <begin position="3183"/>
        <end position="3202"/>
    </location>
</feature>
<feature type="domain" description="VWFA" evidence="12">
    <location>
        <begin position="4697"/>
        <end position="4838"/>
    </location>
</feature>
<dbReference type="Pfam" id="PF17867">
    <property type="entry name" value="AAA_lid_7"/>
    <property type="match status" value="3"/>
</dbReference>
<feature type="compositionally biased region" description="Acidic residues" evidence="11">
    <location>
        <begin position="4138"/>
        <end position="4163"/>
    </location>
</feature>
<proteinExistence type="inferred from homology"/>
<evidence type="ECO:0000256" key="2">
    <source>
        <dbReference type="ARBA" id="ARBA00004642"/>
    </source>
</evidence>
<feature type="compositionally biased region" description="Basic and acidic residues" evidence="11">
    <location>
        <begin position="4460"/>
        <end position="4485"/>
    </location>
</feature>
<feature type="compositionally biased region" description="Basic and acidic residues" evidence="11">
    <location>
        <begin position="4101"/>
        <end position="4110"/>
    </location>
</feature>
<feature type="coiled-coil region" evidence="10">
    <location>
        <begin position="2182"/>
        <end position="2209"/>
    </location>
</feature>
<dbReference type="SUPFAM" id="SSF52540">
    <property type="entry name" value="P-loop containing nucleoside triphosphate hydrolases"/>
    <property type="match status" value="6"/>
</dbReference>
<dbReference type="PANTHER" id="PTHR48103">
    <property type="entry name" value="MIDASIN-RELATED"/>
    <property type="match status" value="1"/>
</dbReference>
<evidence type="ECO:0000256" key="4">
    <source>
        <dbReference type="ARBA" id="ARBA00017143"/>
    </source>
</evidence>
<evidence type="ECO:0000256" key="3">
    <source>
        <dbReference type="ARBA" id="ARBA00007188"/>
    </source>
</evidence>
<protein>
    <recommendedName>
        <fullName evidence="4 9">Midasin</fullName>
    </recommendedName>
</protein>
<evidence type="ECO:0000313" key="13">
    <source>
        <dbReference type="EMBL" id="KAK7548099.1"/>
    </source>
</evidence>
<evidence type="ECO:0000256" key="6">
    <source>
        <dbReference type="ARBA" id="ARBA00022840"/>
    </source>
</evidence>
<keyword evidence="6 9" id="KW-0067">ATP-binding</keyword>